<evidence type="ECO:0000313" key="8">
    <source>
        <dbReference type="Proteomes" id="UP000546252"/>
    </source>
</evidence>
<evidence type="ECO:0000313" key="6">
    <source>
        <dbReference type="EMBL" id="MBA8921524.1"/>
    </source>
</evidence>
<dbReference type="OrthoDB" id="4774874at2"/>
<dbReference type="PROSITE" id="PS51682">
    <property type="entry name" value="SAM_OMT_I"/>
    <property type="match status" value="1"/>
</dbReference>
<proteinExistence type="predicted"/>
<dbReference type="RefSeq" id="WP_058888376.1">
    <property type="nucleotide sequence ID" value="NZ_BAAAKT010000004.1"/>
</dbReference>
<reference evidence="5" key="2">
    <citation type="submission" date="2015-12" db="EMBL/GenBank/DDBJ databases">
        <authorList>
            <person name="Shamseldin A."/>
            <person name="Moawad H."/>
            <person name="Abd El-Rahim W.M."/>
            <person name="Sadowsky M.J."/>
        </authorList>
    </citation>
    <scope>NUCLEOTIDE SEQUENCE [LARGE SCALE GENOMIC DNA]</scope>
    <source>
        <strain evidence="5">CD08_7</strain>
    </source>
</reference>
<dbReference type="PANTHER" id="PTHR10509:SF85">
    <property type="entry name" value="O-METHYLTRANSFERASE RV1220C-RELATED"/>
    <property type="match status" value="1"/>
</dbReference>
<dbReference type="STRING" id="317018.AVL63_01110"/>
<keyword evidence="7" id="KW-1185">Reference proteome</keyword>
<gene>
    <name evidence="5" type="ORF">AVL63_01110</name>
    <name evidence="6" type="ORF">HNR24_001457</name>
</gene>
<dbReference type="InterPro" id="IPR002935">
    <property type="entry name" value="SAM_O-MeTrfase"/>
</dbReference>
<evidence type="ECO:0000256" key="4">
    <source>
        <dbReference type="SAM" id="MobiDB-lite"/>
    </source>
</evidence>
<keyword evidence="1 5" id="KW-0489">Methyltransferase</keyword>
<comment type="caution">
    <text evidence="5">The sequence shown here is derived from an EMBL/GenBank/DDBJ whole genome shotgun (WGS) entry which is preliminary data.</text>
</comment>
<dbReference type="InterPro" id="IPR029063">
    <property type="entry name" value="SAM-dependent_MTases_sf"/>
</dbReference>
<dbReference type="GO" id="GO:0008171">
    <property type="term" value="F:O-methyltransferase activity"/>
    <property type="evidence" value="ECO:0007669"/>
    <property type="project" value="InterPro"/>
</dbReference>
<accession>A0A0W8IFI3</accession>
<dbReference type="Proteomes" id="UP000546252">
    <property type="component" value="Unassembled WGS sequence"/>
</dbReference>
<dbReference type="EMBL" id="LQBM01000003">
    <property type="protein sequence ID" value="KUG58696.1"/>
    <property type="molecule type" value="Genomic_DNA"/>
</dbReference>
<dbReference type="Gene3D" id="3.40.50.150">
    <property type="entry name" value="Vaccinia Virus protein VP39"/>
    <property type="match status" value="1"/>
</dbReference>
<dbReference type="InterPro" id="IPR050362">
    <property type="entry name" value="Cation-dep_OMT"/>
</dbReference>
<dbReference type="EMBL" id="JACJIH010000001">
    <property type="protein sequence ID" value="MBA8921524.1"/>
    <property type="molecule type" value="Genomic_DNA"/>
</dbReference>
<keyword evidence="2 5" id="KW-0808">Transferase</keyword>
<dbReference type="Proteomes" id="UP000054023">
    <property type="component" value="Unassembled WGS sequence"/>
</dbReference>
<evidence type="ECO:0000256" key="2">
    <source>
        <dbReference type="ARBA" id="ARBA00022679"/>
    </source>
</evidence>
<evidence type="ECO:0000256" key="3">
    <source>
        <dbReference type="ARBA" id="ARBA00022691"/>
    </source>
</evidence>
<reference evidence="6 8" key="3">
    <citation type="submission" date="2020-08" db="EMBL/GenBank/DDBJ databases">
        <title>Sequencing the genomes of 1000 actinobacteria strains.</title>
        <authorList>
            <person name="Klenk H.-P."/>
        </authorList>
    </citation>
    <scope>NUCLEOTIDE SEQUENCE [LARGE SCALE GENOMIC DNA]</scope>
    <source>
        <strain evidence="6 8">DSM 19081</strain>
    </source>
</reference>
<dbReference type="AlphaFoldDB" id="A0A0W8IFI3"/>
<evidence type="ECO:0000313" key="7">
    <source>
        <dbReference type="Proteomes" id="UP000054023"/>
    </source>
</evidence>
<evidence type="ECO:0000313" key="5">
    <source>
        <dbReference type="EMBL" id="KUG58696.1"/>
    </source>
</evidence>
<evidence type="ECO:0000256" key="1">
    <source>
        <dbReference type="ARBA" id="ARBA00022603"/>
    </source>
</evidence>
<name>A0A0W8IFI3_9MICC</name>
<feature type="region of interest" description="Disordered" evidence="4">
    <location>
        <begin position="1"/>
        <end position="21"/>
    </location>
</feature>
<sequence length="216" mass="23455">MKAQQSQHSVKHSSWAYAEQHTEEEPALLQARRRGENLGVQPVSQGVAALLTVLAASSRAQALVEVGTGVGVSSLALLRGAQANAVLTSIDYEADHIQAAKETFREARLASARTRLITGRAEQVLARLTSGGYDLVFVDAEATHAAEYAEQGIRLLRPSGLLIINDALDHDRLPRPAVRDESTQQMRQLERRLFEDDRLLTAMLGAGTGLLVAARR</sequence>
<dbReference type="SUPFAM" id="SSF53335">
    <property type="entry name" value="S-adenosyl-L-methionine-dependent methyltransferases"/>
    <property type="match status" value="1"/>
</dbReference>
<reference evidence="7" key="1">
    <citation type="submission" date="2015-12" db="EMBL/GenBank/DDBJ databases">
        <authorList>
            <person name="Nair G.R."/>
            <person name="Kaur G."/>
            <person name="Mayilraj S."/>
        </authorList>
    </citation>
    <scope>NUCLEOTIDE SEQUENCE [LARGE SCALE GENOMIC DNA]</scope>
    <source>
        <strain evidence="7">CD08_7</strain>
    </source>
</reference>
<dbReference type="CDD" id="cd02440">
    <property type="entry name" value="AdoMet_MTases"/>
    <property type="match status" value="1"/>
</dbReference>
<dbReference type="GO" id="GO:0008757">
    <property type="term" value="F:S-adenosylmethionine-dependent methyltransferase activity"/>
    <property type="evidence" value="ECO:0007669"/>
    <property type="project" value="TreeGrafter"/>
</dbReference>
<protein>
    <submittedName>
        <fullName evidence="5 6">Methyltransferase</fullName>
    </submittedName>
</protein>
<dbReference type="Pfam" id="PF01596">
    <property type="entry name" value="Methyltransf_3"/>
    <property type="match status" value="1"/>
</dbReference>
<dbReference type="PANTHER" id="PTHR10509">
    <property type="entry name" value="O-METHYLTRANSFERASE-RELATED"/>
    <property type="match status" value="1"/>
</dbReference>
<dbReference type="GO" id="GO:0032259">
    <property type="term" value="P:methylation"/>
    <property type="evidence" value="ECO:0007669"/>
    <property type="project" value="UniProtKB-KW"/>
</dbReference>
<keyword evidence="3" id="KW-0949">S-adenosyl-L-methionine</keyword>
<organism evidence="5 7">
    <name type="scientific">Nesterenkonia jeotgali</name>
    <dbReference type="NCBI Taxonomy" id="317018"/>
    <lineage>
        <taxon>Bacteria</taxon>
        <taxon>Bacillati</taxon>
        <taxon>Actinomycetota</taxon>
        <taxon>Actinomycetes</taxon>
        <taxon>Micrococcales</taxon>
        <taxon>Micrococcaceae</taxon>
        <taxon>Nesterenkonia</taxon>
    </lineage>
</organism>